<dbReference type="PANTHER" id="PTHR43004:SF3">
    <property type="entry name" value="P-HYDROXYBENZOATE HYDROXYLASE"/>
    <property type="match status" value="1"/>
</dbReference>
<keyword evidence="1" id="KW-0285">Flavoprotein</keyword>
<dbReference type="PATRIC" id="fig|518642.10.peg.2015"/>
<keyword evidence="4" id="KW-0503">Monooxygenase</keyword>
<dbReference type="InterPro" id="IPR036188">
    <property type="entry name" value="FAD/NAD-bd_sf"/>
</dbReference>
<evidence type="ECO:0000256" key="1">
    <source>
        <dbReference type="ARBA" id="ARBA00022630"/>
    </source>
</evidence>
<accession>A0A1E7L7V4</accession>
<dbReference type="NCBIfam" id="NF006091">
    <property type="entry name" value="PRK08243.1"/>
    <property type="match status" value="1"/>
</dbReference>
<keyword evidence="4" id="KW-0560">Oxidoreductase</keyword>
<dbReference type="Gene3D" id="3.50.50.60">
    <property type="entry name" value="FAD/NAD(P)-binding domain"/>
    <property type="match status" value="1"/>
</dbReference>
<dbReference type="Pfam" id="PF01494">
    <property type="entry name" value="FAD_binding_3"/>
    <property type="match status" value="1"/>
</dbReference>
<dbReference type="GO" id="GO:0016709">
    <property type="term" value="F:oxidoreductase activity, acting on paired donors, with incorporation or reduction of molecular oxygen, NAD(P)H as one donor, and incorporation of one atom of oxygen"/>
    <property type="evidence" value="ECO:0007669"/>
    <property type="project" value="UniProtKB-ARBA"/>
</dbReference>
<dbReference type="RefSeq" id="WP_070016256.1">
    <property type="nucleotide sequence ID" value="NZ_LJGW01000149.1"/>
</dbReference>
<gene>
    <name evidence="4" type="ORF">AN218_09020</name>
</gene>
<dbReference type="Proteomes" id="UP000176005">
    <property type="component" value="Unassembled WGS sequence"/>
</dbReference>
<dbReference type="InterPro" id="IPR050641">
    <property type="entry name" value="RIFMO-like"/>
</dbReference>
<evidence type="ECO:0000259" key="3">
    <source>
        <dbReference type="Pfam" id="PF01494"/>
    </source>
</evidence>
<reference evidence="4 5" key="1">
    <citation type="journal article" date="2016" name="Front. Microbiol.">
        <title>Comparative Genomics Analysis of Streptomyces Species Reveals Their Adaptation to the Marine Environment and Their Diversity at the Genomic Level.</title>
        <authorList>
            <person name="Tian X."/>
            <person name="Zhang Z."/>
            <person name="Yang T."/>
            <person name="Chen M."/>
            <person name="Li J."/>
            <person name="Chen F."/>
            <person name="Yang J."/>
            <person name="Li W."/>
            <person name="Zhang B."/>
            <person name="Zhang Z."/>
            <person name="Wu J."/>
            <person name="Zhang C."/>
            <person name="Long L."/>
            <person name="Xiao J."/>
        </authorList>
    </citation>
    <scope>NUCLEOTIDE SEQUENCE [LARGE SCALE GENOMIC DNA]</scope>
    <source>
        <strain evidence="4 5">SCSIO 10429</strain>
    </source>
</reference>
<proteinExistence type="predicted"/>
<keyword evidence="2" id="KW-0274">FAD</keyword>
<dbReference type="PRINTS" id="PR00420">
    <property type="entry name" value="RNGMNOXGNASE"/>
</dbReference>
<keyword evidence="5" id="KW-1185">Reference proteome</keyword>
<dbReference type="Gene3D" id="3.30.9.10">
    <property type="entry name" value="D-Amino Acid Oxidase, subunit A, domain 2"/>
    <property type="match status" value="1"/>
</dbReference>
<dbReference type="PANTHER" id="PTHR43004">
    <property type="entry name" value="TRK SYSTEM POTASSIUM UPTAKE PROTEIN"/>
    <property type="match status" value="1"/>
</dbReference>
<feature type="domain" description="FAD-binding" evidence="3">
    <location>
        <begin position="2"/>
        <end position="337"/>
    </location>
</feature>
<dbReference type="SUPFAM" id="SSF51905">
    <property type="entry name" value="FAD/NAD(P)-binding domain"/>
    <property type="match status" value="1"/>
</dbReference>
<dbReference type="AlphaFoldDB" id="A0A1E7L7V4"/>
<dbReference type="SUPFAM" id="SSF54373">
    <property type="entry name" value="FAD-linked reductases, C-terminal domain"/>
    <property type="match status" value="1"/>
</dbReference>
<evidence type="ECO:0000313" key="5">
    <source>
        <dbReference type="Proteomes" id="UP000176005"/>
    </source>
</evidence>
<comment type="caution">
    <text evidence="4">The sequence shown here is derived from an EMBL/GenBank/DDBJ whole genome shotgun (WGS) entry which is preliminary data.</text>
</comment>
<dbReference type="GO" id="GO:0071949">
    <property type="term" value="F:FAD binding"/>
    <property type="evidence" value="ECO:0007669"/>
    <property type="project" value="InterPro"/>
</dbReference>
<sequence length="387" mass="42176">MGAGPAGLTLAHLLRAEGVDCVLLEAESRETVELLPRAGFLEEWAVRALERRGLAGPGLLSAEAHGDCEFRLDGTRHLFRYGDLSGHRHIVYPQQRLVTDLVRGYADEAGGDVRFGVRDVAVHGIRTSRPTVTYTDPGDGQPRTLACDFVAGCDGARGSSRAAIPEGGVEVFRQDLGVGWLALLAEAPPSAERVVFGLHPQGFAAHMARGPRTTRYYLECPPGDSPDNWPHERVWSELRTRLRARGAPSLNEGELIERRVLDMHSYVVEPMTYGRLHLAGDAAHLVAPVAAKGMNLALNDALLLADAFRAYYREGDDSGLEGYSDACLRRVWQYQDFNAWLSETVHGPSSGDAFRAGTAAARLRRMTRSERAGRAVAALYIGSDADH</sequence>
<organism evidence="4 5">
    <name type="scientific">Streptomyces nanshensis</name>
    <dbReference type="NCBI Taxonomy" id="518642"/>
    <lineage>
        <taxon>Bacteria</taxon>
        <taxon>Bacillati</taxon>
        <taxon>Actinomycetota</taxon>
        <taxon>Actinomycetes</taxon>
        <taxon>Kitasatosporales</taxon>
        <taxon>Streptomycetaceae</taxon>
        <taxon>Streptomyces</taxon>
    </lineage>
</organism>
<name>A0A1E7L7V4_9ACTN</name>
<dbReference type="InterPro" id="IPR002938">
    <property type="entry name" value="FAD-bd"/>
</dbReference>
<evidence type="ECO:0000256" key="2">
    <source>
        <dbReference type="ARBA" id="ARBA00022827"/>
    </source>
</evidence>
<dbReference type="EMBL" id="LJGW01000149">
    <property type="protein sequence ID" value="OEV12305.1"/>
    <property type="molecule type" value="Genomic_DNA"/>
</dbReference>
<evidence type="ECO:0000313" key="4">
    <source>
        <dbReference type="EMBL" id="OEV12305.1"/>
    </source>
</evidence>
<protein>
    <submittedName>
        <fullName evidence="4">4-hydroxybenzoate 3-monooxygenase</fullName>
    </submittedName>
</protein>